<dbReference type="Proteomes" id="UP001169006">
    <property type="component" value="Unassembled WGS sequence"/>
</dbReference>
<keyword evidence="5" id="KW-1185">Reference proteome</keyword>
<evidence type="ECO:0000256" key="2">
    <source>
        <dbReference type="ARBA" id="ARBA00023315"/>
    </source>
</evidence>
<dbReference type="PANTHER" id="PTHR43877">
    <property type="entry name" value="AMINOALKYLPHOSPHONATE N-ACETYLTRANSFERASE-RELATED-RELATED"/>
    <property type="match status" value="1"/>
</dbReference>
<evidence type="ECO:0000259" key="3">
    <source>
        <dbReference type="PROSITE" id="PS51186"/>
    </source>
</evidence>
<dbReference type="RefSeq" id="WP_302079737.1">
    <property type="nucleotide sequence ID" value="NZ_JAUKWQ010000015.1"/>
</dbReference>
<keyword evidence="2" id="KW-0012">Acyltransferase</keyword>
<comment type="caution">
    <text evidence="4">The sequence shown here is derived from an EMBL/GenBank/DDBJ whole genome shotgun (WGS) entry which is preliminary data.</text>
</comment>
<reference evidence="4" key="2">
    <citation type="submission" date="2023-07" db="EMBL/GenBank/DDBJ databases">
        <authorList>
            <person name="Sun H."/>
        </authorList>
    </citation>
    <scope>NUCLEOTIDE SEQUENCE</scope>
    <source>
        <strain evidence="4">05753</strain>
    </source>
</reference>
<dbReference type="InterPro" id="IPR050832">
    <property type="entry name" value="Bact_Acetyltransf"/>
</dbReference>
<dbReference type="EMBL" id="JAUKWQ010000015">
    <property type="protein sequence ID" value="MDO1585454.1"/>
    <property type="molecule type" value="Genomic_DNA"/>
</dbReference>
<feature type="domain" description="N-acetyltransferase" evidence="3">
    <location>
        <begin position="2"/>
        <end position="152"/>
    </location>
</feature>
<dbReference type="Gene3D" id="3.40.630.30">
    <property type="match status" value="1"/>
</dbReference>
<keyword evidence="1" id="KW-0808">Transferase</keyword>
<dbReference type="InterPro" id="IPR000182">
    <property type="entry name" value="GNAT_dom"/>
</dbReference>
<dbReference type="PANTHER" id="PTHR43877:SF5">
    <property type="entry name" value="BLL8307 PROTEIN"/>
    <property type="match status" value="1"/>
</dbReference>
<evidence type="ECO:0000256" key="1">
    <source>
        <dbReference type="ARBA" id="ARBA00022679"/>
    </source>
</evidence>
<dbReference type="Pfam" id="PF00583">
    <property type="entry name" value="Acetyltransf_1"/>
    <property type="match status" value="1"/>
</dbReference>
<evidence type="ECO:0000313" key="5">
    <source>
        <dbReference type="Proteomes" id="UP001169006"/>
    </source>
</evidence>
<name>A0ABT8T4W5_9HYPH</name>
<dbReference type="SUPFAM" id="SSF55729">
    <property type="entry name" value="Acyl-CoA N-acyltransferases (Nat)"/>
    <property type="match status" value="1"/>
</dbReference>
<dbReference type="CDD" id="cd04301">
    <property type="entry name" value="NAT_SF"/>
    <property type="match status" value="1"/>
</dbReference>
<evidence type="ECO:0000313" key="4">
    <source>
        <dbReference type="EMBL" id="MDO1585454.1"/>
    </source>
</evidence>
<proteinExistence type="predicted"/>
<organism evidence="4 5">
    <name type="scientific">Rhizobium oryzicola</name>
    <dbReference type="NCBI Taxonomy" id="1232668"/>
    <lineage>
        <taxon>Bacteria</taxon>
        <taxon>Pseudomonadati</taxon>
        <taxon>Pseudomonadota</taxon>
        <taxon>Alphaproteobacteria</taxon>
        <taxon>Hyphomicrobiales</taxon>
        <taxon>Rhizobiaceae</taxon>
        <taxon>Rhizobium/Agrobacterium group</taxon>
        <taxon>Rhizobium</taxon>
    </lineage>
</organism>
<protein>
    <submittedName>
        <fullName evidence="4">GNAT family N-acetyltransferase</fullName>
    </submittedName>
</protein>
<gene>
    <name evidence="4" type="ORF">Q2T52_25470</name>
</gene>
<dbReference type="PROSITE" id="PS51186">
    <property type="entry name" value="GNAT"/>
    <property type="match status" value="1"/>
</dbReference>
<sequence>MFTVREDDMTDPQTLQLLALHLSGMHADSPEGNVFALDLSGLRVPEVTLWSAWSTDKIASIGALKMLPDGSGEVKSMRTHPDFIRKGAATAILEQVISTARARGMQRLSLETGSGDKFEPALSLYRGKGFKNGEAFGSYQANGFSQFLHLDL</sequence>
<reference evidence="4" key="1">
    <citation type="journal article" date="2015" name="Int. J. Syst. Evol. Microbiol.">
        <title>Rhizobium oryzicola sp. nov., potential plant-growth-promoting endophytic bacteria isolated from rice roots.</title>
        <authorList>
            <person name="Zhang X.X."/>
            <person name="Gao J.S."/>
            <person name="Cao Y.H."/>
            <person name="Sheirdil R.A."/>
            <person name="Wang X.C."/>
            <person name="Zhang L."/>
        </authorList>
    </citation>
    <scope>NUCLEOTIDE SEQUENCE</scope>
    <source>
        <strain evidence="4">05753</strain>
    </source>
</reference>
<dbReference type="InterPro" id="IPR016181">
    <property type="entry name" value="Acyl_CoA_acyltransferase"/>
</dbReference>
<accession>A0ABT8T4W5</accession>